<protein>
    <recommendedName>
        <fullName evidence="7">DNA 3'-5' helicase</fullName>
        <ecNumber evidence="7">5.6.2.4</ecNumber>
    </recommendedName>
</protein>
<evidence type="ECO:0000256" key="5">
    <source>
        <dbReference type="ARBA" id="ARBA00023235"/>
    </source>
</evidence>
<evidence type="ECO:0000256" key="8">
    <source>
        <dbReference type="ARBA" id="ARBA00048988"/>
    </source>
</evidence>
<dbReference type="AlphaFoldDB" id="A0A0F9UL53"/>
<proteinExistence type="predicted"/>
<dbReference type="InterPro" id="IPR000212">
    <property type="entry name" value="DNA_helicase_UvrD/REP"/>
</dbReference>
<gene>
    <name evidence="10" type="ORF">LCGC14_0252490</name>
</gene>
<dbReference type="InterPro" id="IPR014016">
    <property type="entry name" value="UvrD-like_ATP-bd"/>
</dbReference>
<dbReference type="EMBL" id="LAZR01000131">
    <property type="protein sequence ID" value="KKN88177.1"/>
    <property type="molecule type" value="Genomic_DNA"/>
</dbReference>
<dbReference type="SUPFAM" id="SSF52540">
    <property type="entry name" value="P-loop containing nucleoside triphosphate hydrolases"/>
    <property type="match status" value="1"/>
</dbReference>
<evidence type="ECO:0000256" key="7">
    <source>
        <dbReference type="ARBA" id="ARBA00034808"/>
    </source>
</evidence>
<dbReference type="Gene3D" id="3.40.50.300">
    <property type="entry name" value="P-loop containing nucleotide triphosphate hydrolases"/>
    <property type="match status" value="2"/>
</dbReference>
<dbReference type="EC" id="5.6.2.4" evidence="7"/>
<keyword evidence="2" id="KW-0378">Hydrolase</keyword>
<comment type="catalytic activity">
    <reaction evidence="6">
        <text>Couples ATP hydrolysis with the unwinding of duplex DNA by translocating in the 3'-5' direction.</text>
        <dbReference type="EC" id="5.6.2.4"/>
    </reaction>
</comment>
<dbReference type="Pfam" id="PF13361">
    <property type="entry name" value="UvrD_C"/>
    <property type="match status" value="1"/>
</dbReference>
<keyword evidence="4" id="KW-0067">ATP-binding</keyword>
<evidence type="ECO:0000256" key="4">
    <source>
        <dbReference type="ARBA" id="ARBA00022840"/>
    </source>
</evidence>
<keyword evidence="5" id="KW-0413">Isomerase</keyword>
<evidence type="ECO:0000256" key="6">
    <source>
        <dbReference type="ARBA" id="ARBA00034617"/>
    </source>
</evidence>
<dbReference type="GO" id="GO:0043138">
    <property type="term" value="F:3'-5' DNA helicase activity"/>
    <property type="evidence" value="ECO:0007669"/>
    <property type="project" value="UniProtKB-EC"/>
</dbReference>
<name>A0A0F9UL53_9ZZZZ</name>
<comment type="caution">
    <text evidence="10">The sequence shown here is derived from an EMBL/GenBank/DDBJ whole genome shotgun (WGS) entry which is preliminary data.</text>
</comment>
<dbReference type="GO" id="GO:0005524">
    <property type="term" value="F:ATP binding"/>
    <property type="evidence" value="ECO:0007669"/>
    <property type="project" value="UniProtKB-KW"/>
</dbReference>
<evidence type="ECO:0000256" key="3">
    <source>
        <dbReference type="ARBA" id="ARBA00022806"/>
    </source>
</evidence>
<organism evidence="10">
    <name type="scientific">marine sediment metagenome</name>
    <dbReference type="NCBI Taxonomy" id="412755"/>
    <lineage>
        <taxon>unclassified sequences</taxon>
        <taxon>metagenomes</taxon>
        <taxon>ecological metagenomes</taxon>
    </lineage>
</organism>
<evidence type="ECO:0000259" key="9">
    <source>
        <dbReference type="PROSITE" id="PS51198"/>
    </source>
</evidence>
<comment type="catalytic activity">
    <reaction evidence="8">
        <text>ATP + H2O = ADP + phosphate + H(+)</text>
        <dbReference type="Rhea" id="RHEA:13065"/>
        <dbReference type="ChEBI" id="CHEBI:15377"/>
        <dbReference type="ChEBI" id="CHEBI:15378"/>
        <dbReference type="ChEBI" id="CHEBI:30616"/>
        <dbReference type="ChEBI" id="CHEBI:43474"/>
        <dbReference type="ChEBI" id="CHEBI:456216"/>
        <dbReference type="EC" id="5.6.2.4"/>
    </reaction>
</comment>
<keyword evidence="1" id="KW-0547">Nucleotide-binding</keyword>
<dbReference type="PANTHER" id="PTHR11070:SF2">
    <property type="entry name" value="ATP-DEPENDENT DNA HELICASE SRS2"/>
    <property type="match status" value="1"/>
</dbReference>
<dbReference type="InterPro" id="IPR014017">
    <property type="entry name" value="DNA_helicase_UvrD-like_C"/>
</dbReference>
<dbReference type="GO" id="GO:0003677">
    <property type="term" value="F:DNA binding"/>
    <property type="evidence" value="ECO:0007669"/>
    <property type="project" value="InterPro"/>
</dbReference>
<dbReference type="InterPro" id="IPR027417">
    <property type="entry name" value="P-loop_NTPase"/>
</dbReference>
<evidence type="ECO:0000256" key="1">
    <source>
        <dbReference type="ARBA" id="ARBA00022741"/>
    </source>
</evidence>
<dbReference type="PANTHER" id="PTHR11070">
    <property type="entry name" value="UVRD / RECB / PCRA DNA HELICASE FAMILY MEMBER"/>
    <property type="match status" value="1"/>
</dbReference>
<feature type="domain" description="UvrD-like helicase ATP-binding" evidence="9">
    <location>
        <begin position="1"/>
        <end position="267"/>
    </location>
</feature>
<sequence length="503" mass="57590">MNQVTKIFGPPGTGKTTTLLNLLEEALEEGTPPERVAYVTFTTKARREAVSRTVERFGFTEEQMPFFRTLHSIAYRELEVSGPMMIHHGELREFSELIGMEMTGPSRATESGLTMTNGNLRGDRFLTFDHLRRHRGQTIEEGYRGWREDEDLFITRHFCETYARWKTDEGLLDFTDLLINVEGPLPVDVVLVDEAQDLSWLQWRTLERLAADAERVYVAGDDDQAIFAWAGAEPEELLTLQGEVEVLGQSYRVPAAVHELAGQMVSRIRRRQPKEWKPRDEAGEVRWLMSQENVDYDREGSYLVLYRNHYLGQAVEARLRSEGVPFGHGQRPTVGGAWSHPIVLWESLRKQGRVSPAQLHEVYEAMTVGRGVSLDARARLERCEREKVDLDTAREELGLLTDEPWFEALDKIPDDEVSYIRRVVRHHGAKALTDAPKVFLSTIHAAKGGQADHVVLLTDLSRVIQREIQREPDHERRVFYVGLTRAKETLQLIGFDNPLFSHH</sequence>
<evidence type="ECO:0000256" key="2">
    <source>
        <dbReference type="ARBA" id="ARBA00022801"/>
    </source>
</evidence>
<dbReference type="Pfam" id="PF00580">
    <property type="entry name" value="UvrD-helicase"/>
    <property type="match status" value="1"/>
</dbReference>
<keyword evidence="3" id="KW-0347">Helicase</keyword>
<dbReference type="PROSITE" id="PS51198">
    <property type="entry name" value="UVRD_HELICASE_ATP_BIND"/>
    <property type="match status" value="1"/>
</dbReference>
<dbReference type="GO" id="GO:0000725">
    <property type="term" value="P:recombinational repair"/>
    <property type="evidence" value="ECO:0007669"/>
    <property type="project" value="TreeGrafter"/>
</dbReference>
<dbReference type="GO" id="GO:0016787">
    <property type="term" value="F:hydrolase activity"/>
    <property type="evidence" value="ECO:0007669"/>
    <property type="project" value="UniProtKB-KW"/>
</dbReference>
<accession>A0A0F9UL53</accession>
<evidence type="ECO:0000313" key="10">
    <source>
        <dbReference type="EMBL" id="KKN88177.1"/>
    </source>
</evidence>
<reference evidence="10" key="1">
    <citation type="journal article" date="2015" name="Nature">
        <title>Complex archaea that bridge the gap between prokaryotes and eukaryotes.</title>
        <authorList>
            <person name="Spang A."/>
            <person name="Saw J.H."/>
            <person name="Jorgensen S.L."/>
            <person name="Zaremba-Niedzwiedzka K."/>
            <person name="Martijn J."/>
            <person name="Lind A.E."/>
            <person name="van Eijk R."/>
            <person name="Schleper C."/>
            <person name="Guy L."/>
            <person name="Ettema T.J."/>
        </authorList>
    </citation>
    <scope>NUCLEOTIDE SEQUENCE</scope>
</reference>